<dbReference type="RefSeq" id="WP_207001948.1">
    <property type="nucleotide sequence ID" value="NZ_JAEKJR010000002.1"/>
</dbReference>
<dbReference type="Proteomes" id="UP000664293">
    <property type="component" value="Unassembled WGS sequence"/>
</dbReference>
<reference evidence="1 2" key="1">
    <citation type="submission" date="2020-12" db="EMBL/GenBank/DDBJ databases">
        <title>Oil enriched cultivation method for isolating marine PHA-producing bacteria.</title>
        <authorList>
            <person name="Zheng W."/>
            <person name="Yu S."/>
            <person name="Huang Y."/>
        </authorList>
    </citation>
    <scope>NUCLEOTIDE SEQUENCE [LARGE SCALE GENOMIC DNA]</scope>
    <source>
        <strain evidence="1 2">SN0-2</strain>
    </source>
</reference>
<dbReference type="Gene3D" id="2.60.120.10">
    <property type="entry name" value="Jelly Rolls"/>
    <property type="match status" value="1"/>
</dbReference>
<proteinExistence type="predicted"/>
<name>A0ABS3E7R6_9GAMM</name>
<sequence>MLLELAQQGLALEHLANDDGYFSQGYTTHEGDWYDQDESGWVVLLQEAGRSLKAGDFVNIPAHQRHRVIWTSPDEATIWLAVFYG</sequence>
<dbReference type="InterPro" id="IPR011051">
    <property type="entry name" value="RmlC_Cupin_sf"/>
</dbReference>
<protein>
    <recommendedName>
        <fullName evidence="3">Cupin 2 conserved barrel domain-containing protein</fullName>
    </recommendedName>
</protein>
<evidence type="ECO:0008006" key="3">
    <source>
        <dbReference type="Google" id="ProtNLM"/>
    </source>
</evidence>
<comment type="caution">
    <text evidence="1">The sequence shown here is derived from an EMBL/GenBank/DDBJ whole genome shotgun (WGS) entry which is preliminary data.</text>
</comment>
<dbReference type="SUPFAM" id="SSF51182">
    <property type="entry name" value="RmlC-like cupins"/>
    <property type="match status" value="1"/>
</dbReference>
<accession>A0ABS3E7R6</accession>
<gene>
    <name evidence="1" type="ORF">JF535_10735</name>
</gene>
<organism evidence="1 2">
    <name type="scientific">Microbulbifer salipaludis</name>
    <dbReference type="NCBI Taxonomy" id="187980"/>
    <lineage>
        <taxon>Bacteria</taxon>
        <taxon>Pseudomonadati</taxon>
        <taxon>Pseudomonadota</taxon>
        <taxon>Gammaproteobacteria</taxon>
        <taxon>Cellvibrionales</taxon>
        <taxon>Microbulbiferaceae</taxon>
        <taxon>Microbulbifer</taxon>
    </lineage>
</organism>
<evidence type="ECO:0000313" key="1">
    <source>
        <dbReference type="EMBL" id="MBN8431325.1"/>
    </source>
</evidence>
<dbReference type="EMBL" id="JAEKJR010000002">
    <property type="protein sequence ID" value="MBN8431325.1"/>
    <property type="molecule type" value="Genomic_DNA"/>
</dbReference>
<keyword evidence="2" id="KW-1185">Reference proteome</keyword>
<evidence type="ECO:0000313" key="2">
    <source>
        <dbReference type="Proteomes" id="UP000664293"/>
    </source>
</evidence>
<dbReference type="InterPro" id="IPR014710">
    <property type="entry name" value="RmlC-like_jellyroll"/>
</dbReference>